<sequence>MSNPGESTRNPTGYPFHVSSSTGPRVPILNLSTVCTRMDSLQQFLSESVNNNTLISKDQMDMVSSEISSAIHQIIVNAAALLSSSSSSLQPFMPQPPVESTAIKKAQVLKVENREENEEDTEAIELDAVELLAEHVHFCDICGKGFKRDANLRMHMRAHGNQFKTLEALAKPDEGDKTISVSLAGKTKFSCPFEGCNRNKKHSKFKPLMSVICVRNHFKRSHCPKMYSCNRCDKKSFSVLADLKSHLKHCGESRWKCSFGTSFSRKDKLFGHMALFEGHMPAVVGEEAGSKAKGLVVGGAVATEEDEEEEESVVKGDDLVDNEFFEGLLFGFGPMEGYNSQDVWGLL</sequence>
<keyword evidence="12" id="KW-1185">Reference proteome</keyword>
<evidence type="ECO:0000256" key="7">
    <source>
        <dbReference type="ARBA" id="ARBA00023163"/>
    </source>
</evidence>
<dbReference type="SMART" id="SM00355">
    <property type="entry name" value="ZnF_C2H2"/>
    <property type="match status" value="4"/>
</dbReference>
<evidence type="ECO:0000259" key="10">
    <source>
        <dbReference type="PROSITE" id="PS50157"/>
    </source>
</evidence>
<dbReference type="Pfam" id="PF23118">
    <property type="entry name" value="zf-C2H2_STOP2_C"/>
    <property type="match status" value="1"/>
</dbReference>
<keyword evidence="8" id="KW-0539">Nucleus</keyword>
<dbReference type="InterPro" id="IPR059161">
    <property type="entry name" value="Znf-C2H2_STOP1/2_3rd"/>
</dbReference>
<protein>
    <recommendedName>
        <fullName evidence="10">C2H2-type domain-containing protein</fullName>
    </recommendedName>
</protein>
<evidence type="ECO:0000256" key="1">
    <source>
        <dbReference type="ARBA" id="ARBA00004123"/>
    </source>
</evidence>
<comment type="subcellular location">
    <subcellularLocation>
        <location evidence="1">Nucleus</location>
    </subcellularLocation>
</comment>
<dbReference type="InterPro" id="IPR013087">
    <property type="entry name" value="Znf_C2H2_type"/>
</dbReference>
<dbReference type="PROSITE" id="PS50157">
    <property type="entry name" value="ZINC_FINGER_C2H2_2"/>
    <property type="match status" value="1"/>
</dbReference>
<evidence type="ECO:0000256" key="2">
    <source>
        <dbReference type="ARBA" id="ARBA00022723"/>
    </source>
</evidence>
<dbReference type="AlphaFoldDB" id="A0A8X8D2J7"/>
<dbReference type="FunFam" id="3.30.160.60:FF:000100">
    <property type="entry name" value="Zinc finger 45-like"/>
    <property type="match status" value="1"/>
</dbReference>
<evidence type="ECO:0000256" key="6">
    <source>
        <dbReference type="ARBA" id="ARBA00023015"/>
    </source>
</evidence>
<evidence type="ECO:0000256" key="8">
    <source>
        <dbReference type="ARBA" id="ARBA00023242"/>
    </source>
</evidence>
<evidence type="ECO:0000256" key="5">
    <source>
        <dbReference type="ARBA" id="ARBA00022833"/>
    </source>
</evidence>
<evidence type="ECO:0000256" key="9">
    <source>
        <dbReference type="PROSITE-ProRule" id="PRU00042"/>
    </source>
</evidence>
<dbReference type="InterPro" id="IPR058196">
    <property type="entry name" value="zf-C2H2_STOP1/2_C"/>
</dbReference>
<evidence type="ECO:0000313" key="11">
    <source>
        <dbReference type="EMBL" id="KAG6775385.1"/>
    </source>
</evidence>
<proteinExistence type="predicted"/>
<reference evidence="11" key="1">
    <citation type="journal article" date="2020" name="bioRxiv">
        <title>Hybrid origin of Populus tomentosa Carr. identified through genome sequencing and phylogenomic analysis.</title>
        <authorList>
            <person name="An X."/>
            <person name="Gao K."/>
            <person name="Chen Z."/>
            <person name="Li J."/>
            <person name="Yang X."/>
            <person name="Yang X."/>
            <person name="Zhou J."/>
            <person name="Guo T."/>
            <person name="Zhao T."/>
            <person name="Huang S."/>
            <person name="Miao D."/>
            <person name="Khan W.U."/>
            <person name="Rao P."/>
            <person name="Ye M."/>
            <person name="Lei B."/>
            <person name="Liao W."/>
            <person name="Wang J."/>
            <person name="Ji L."/>
            <person name="Li Y."/>
            <person name="Guo B."/>
            <person name="Mustafa N.S."/>
            <person name="Li S."/>
            <person name="Yun Q."/>
            <person name="Keller S.R."/>
            <person name="Mao J."/>
            <person name="Zhang R."/>
            <person name="Strauss S.H."/>
        </authorList>
    </citation>
    <scope>NUCLEOTIDE SEQUENCE</scope>
    <source>
        <strain evidence="11">GM15</strain>
        <tissue evidence="11">Leaf</tissue>
    </source>
</reference>
<comment type="caution">
    <text evidence="11">The sequence shown here is derived from an EMBL/GenBank/DDBJ whole genome shotgun (WGS) entry which is preliminary data.</text>
</comment>
<dbReference type="GO" id="GO:0010447">
    <property type="term" value="P:response to acidic pH"/>
    <property type="evidence" value="ECO:0007669"/>
    <property type="project" value="InterPro"/>
</dbReference>
<dbReference type="GO" id="GO:0010044">
    <property type="term" value="P:response to aluminum ion"/>
    <property type="evidence" value="ECO:0007669"/>
    <property type="project" value="InterPro"/>
</dbReference>
<dbReference type="GO" id="GO:0008270">
    <property type="term" value="F:zinc ion binding"/>
    <property type="evidence" value="ECO:0007669"/>
    <property type="project" value="UniProtKB-KW"/>
</dbReference>
<keyword evidence="3" id="KW-0677">Repeat</keyword>
<dbReference type="PANTHER" id="PTHR46352:SF14">
    <property type="entry name" value="PROTEIN SENSITIVE TO PROTON RHIZOTOXICITY 2-LIKE"/>
    <property type="match status" value="1"/>
</dbReference>
<gene>
    <name evidence="11" type="ORF">POTOM_018834</name>
</gene>
<evidence type="ECO:0000256" key="4">
    <source>
        <dbReference type="ARBA" id="ARBA00022771"/>
    </source>
</evidence>
<keyword evidence="6" id="KW-0805">Transcription regulation</keyword>
<dbReference type="InterPro" id="IPR044300">
    <property type="entry name" value="STOP1/2"/>
</dbReference>
<keyword evidence="4 9" id="KW-0863">Zinc-finger</keyword>
<name>A0A8X8D2J7_POPTO</name>
<evidence type="ECO:0000313" key="12">
    <source>
        <dbReference type="Proteomes" id="UP000886885"/>
    </source>
</evidence>
<evidence type="ECO:0000256" key="3">
    <source>
        <dbReference type="ARBA" id="ARBA00022737"/>
    </source>
</evidence>
<feature type="domain" description="C2H2-type" evidence="10">
    <location>
        <begin position="137"/>
        <end position="164"/>
    </location>
</feature>
<keyword evidence="7" id="KW-0804">Transcription</keyword>
<keyword evidence="2" id="KW-0479">Metal-binding</keyword>
<accession>A0A8X8D2J7</accession>
<dbReference type="EMBL" id="JAAWWB010000009">
    <property type="protein sequence ID" value="KAG6775385.1"/>
    <property type="molecule type" value="Genomic_DNA"/>
</dbReference>
<keyword evidence="5" id="KW-0862">Zinc</keyword>
<dbReference type="PROSITE" id="PS00028">
    <property type="entry name" value="ZINC_FINGER_C2H2_1"/>
    <property type="match status" value="1"/>
</dbReference>
<dbReference type="PANTHER" id="PTHR46352">
    <property type="entry name" value="PROTEIN SENSITIVE TO PROTON RHIZOTOXICITY 1"/>
    <property type="match status" value="1"/>
</dbReference>
<dbReference type="Pfam" id="PF23115">
    <property type="entry name" value="zf-C2H2_STOP2_3rd"/>
    <property type="match status" value="1"/>
</dbReference>
<dbReference type="OrthoDB" id="8113227at2759"/>
<organism evidence="11 12">
    <name type="scientific">Populus tomentosa</name>
    <name type="common">Chinese white poplar</name>
    <dbReference type="NCBI Taxonomy" id="118781"/>
    <lineage>
        <taxon>Eukaryota</taxon>
        <taxon>Viridiplantae</taxon>
        <taxon>Streptophyta</taxon>
        <taxon>Embryophyta</taxon>
        <taxon>Tracheophyta</taxon>
        <taxon>Spermatophyta</taxon>
        <taxon>Magnoliopsida</taxon>
        <taxon>eudicotyledons</taxon>
        <taxon>Gunneridae</taxon>
        <taxon>Pentapetalae</taxon>
        <taxon>rosids</taxon>
        <taxon>fabids</taxon>
        <taxon>Malpighiales</taxon>
        <taxon>Salicaceae</taxon>
        <taxon>Saliceae</taxon>
        <taxon>Populus</taxon>
    </lineage>
</organism>
<dbReference type="Proteomes" id="UP000886885">
    <property type="component" value="Chromosome 5A"/>
</dbReference>